<dbReference type="GO" id="GO:0032267">
    <property type="term" value="F:tRNA(Ile)-lysidine synthase activity"/>
    <property type="evidence" value="ECO:0007669"/>
    <property type="project" value="UniProtKB-EC"/>
</dbReference>
<evidence type="ECO:0000256" key="1">
    <source>
        <dbReference type="ARBA" id="ARBA00022598"/>
    </source>
</evidence>
<dbReference type="GO" id="GO:0006400">
    <property type="term" value="P:tRNA modification"/>
    <property type="evidence" value="ECO:0007669"/>
    <property type="project" value="UniProtKB-UniRule"/>
</dbReference>
<dbReference type="CDD" id="cd01992">
    <property type="entry name" value="TilS_N"/>
    <property type="match status" value="1"/>
</dbReference>
<dbReference type="KEGG" id="efk:P856_289"/>
<dbReference type="InterPro" id="IPR014729">
    <property type="entry name" value="Rossmann-like_a/b/a_fold"/>
</dbReference>
<dbReference type="Pfam" id="PF01171">
    <property type="entry name" value="ATP_bind_3"/>
    <property type="match status" value="1"/>
</dbReference>
<dbReference type="EC" id="6.3.4.19" evidence="6"/>
<dbReference type="GO" id="GO:0005524">
    <property type="term" value="F:ATP binding"/>
    <property type="evidence" value="ECO:0007669"/>
    <property type="project" value="UniProtKB-UniRule"/>
</dbReference>
<dbReference type="STRING" id="1401328.P856_289"/>
<comment type="subcellular location">
    <subcellularLocation>
        <location evidence="6">Cytoplasm</location>
    </subcellularLocation>
</comment>
<comment type="function">
    <text evidence="6">Ligates lysine onto the cytidine present at position 34 of the AUA codon-specific tRNA(Ile) that contains the anticodon CAU, in an ATP-dependent manner. Cytidine is converted to lysidine, thus changing the amino acid specificity of the tRNA from methionine to isoleucine.</text>
</comment>
<dbReference type="PANTHER" id="PTHR43033">
    <property type="entry name" value="TRNA(ILE)-LYSIDINE SYNTHASE-RELATED"/>
    <property type="match status" value="1"/>
</dbReference>
<dbReference type="AlphaFoldDB" id="V9TSE9"/>
<name>V9TSE9_9PROT</name>
<dbReference type="InterPro" id="IPR011063">
    <property type="entry name" value="TilS/TtcA_N"/>
</dbReference>
<evidence type="ECO:0000256" key="6">
    <source>
        <dbReference type="HAMAP-Rule" id="MF_01161"/>
    </source>
</evidence>
<evidence type="ECO:0000256" key="5">
    <source>
        <dbReference type="ARBA" id="ARBA00048539"/>
    </source>
</evidence>
<dbReference type="PATRIC" id="fig|1401328.3.peg.280"/>
<evidence type="ECO:0000259" key="7">
    <source>
        <dbReference type="Pfam" id="PF01171"/>
    </source>
</evidence>
<sequence>MKEDFSLSHAPLHDIDAIELLDIVMADDLDLYGPVALAVSGGPDSTALLYFADLWARQRKRKLLVLTVDHSLRHESSNEAVEVARKVVAMGHTHRVLTWRGNKPATRIQETARAIRLTLLSEACYNAGANTVLLAHHREDQAETLLHRINCNTGPEGLAGMALVTSWNGLRLARPFLSVPKDRLLATCRKAGIDYITDPSNEDLRFARAKLRRLRPALSGIGLTVDRLTRLSNSMSIARCAMSKIVSNWLARYAVVYSCGTCRLDRLALQAEPVYFIVIILRYVLNIAGGCGYPPSSEAMTKLIDWLTGESAVWRRTLRGCLLQVDNADLIVMREEVACAPPVFIRRGQVRCWDGRFLIRNKTNCTINVGSCGTDGWRRIKCSRLTLMLSKELRNLPYPARIAWPVVTNLDGSITLPHLVSSEQDALKSNSIGVEICLMSLQAQMIVGLKVNGKLRM</sequence>
<keyword evidence="1 6" id="KW-0436">Ligase</keyword>
<dbReference type="InterPro" id="IPR012094">
    <property type="entry name" value="tRNA_Ile_lys_synt"/>
</dbReference>
<keyword evidence="9" id="KW-1185">Reference proteome</keyword>
<evidence type="ECO:0000256" key="3">
    <source>
        <dbReference type="ARBA" id="ARBA00022741"/>
    </source>
</evidence>
<feature type="domain" description="tRNA(Ile)-lysidine/2-thiocytidine synthase N-terminal" evidence="7">
    <location>
        <begin position="35"/>
        <end position="213"/>
    </location>
</feature>
<dbReference type="Gene3D" id="3.40.50.620">
    <property type="entry name" value="HUPs"/>
    <property type="match status" value="1"/>
</dbReference>
<keyword evidence="4 6" id="KW-0067">ATP-binding</keyword>
<protein>
    <recommendedName>
        <fullName evidence="6">tRNA(Ile)-lysidine synthase</fullName>
        <ecNumber evidence="6">6.3.4.19</ecNumber>
    </recommendedName>
    <alternativeName>
        <fullName evidence="6">tRNA(Ile)-2-lysyl-cytidine synthase</fullName>
    </alternativeName>
    <alternativeName>
        <fullName evidence="6">tRNA(Ile)-lysidine synthetase</fullName>
    </alternativeName>
</protein>
<dbReference type="EMBL" id="CP006745">
    <property type="protein sequence ID" value="AHC73516.1"/>
    <property type="molecule type" value="Genomic_DNA"/>
</dbReference>
<dbReference type="RefSeq" id="WP_025300398.1">
    <property type="nucleotide sequence ID" value="NZ_CP006745.1"/>
</dbReference>
<dbReference type="PANTHER" id="PTHR43033:SF1">
    <property type="entry name" value="TRNA(ILE)-LYSIDINE SYNTHASE-RELATED"/>
    <property type="match status" value="1"/>
</dbReference>
<feature type="binding site" evidence="6">
    <location>
        <begin position="40"/>
        <end position="45"/>
    </location>
    <ligand>
        <name>ATP</name>
        <dbReference type="ChEBI" id="CHEBI:30616"/>
    </ligand>
</feature>
<accession>V9TSE9</accession>
<dbReference type="eggNOG" id="COG0037">
    <property type="taxonomic scope" value="Bacteria"/>
</dbReference>
<evidence type="ECO:0000256" key="2">
    <source>
        <dbReference type="ARBA" id="ARBA00022694"/>
    </source>
</evidence>
<dbReference type="OrthoDB" id="9807403at2"/>
<dbReference type="SUPFAM" id="SSF52402">
    <property type="entry name" value="Adenine nucleotide alpha hydrolases-like"/>
    <property type="match status" value="1"/>
</dbReference>
<dbReference type="InterPro" id="IPR012795">
    <property type="entry name" value="tRNA_Ile_lys_synt_N"/>
</dbReference>
<evidence type="ECO:0000256" key="4">
    <source>
        <dbReference type="ARBA" id="ARBA00022840"/>
    </source>
</evidence>
<organism evidence="8 9">
    <name type="scientific">Candidatus Endolissoclinum faulkneri L5</name>
    <dbReference type="NCBI Taxonomy" id="1401328"/>
    <lineage>
        <taxon>Bacteria</taxon>
        <taxon>Pseudomonadati</taxon>
        <taxon>Pseudomonadota</taxon>
        <taxon>Alphaproteobacteria</taxon>
        <taxon>Rhodospirillales</taxon>
        <taxon>Rhodospirillaceae</taxon>
        <taxon>Candidatus Endolissoclinum</taxon>
    </lineage>
</organism>
<dbReference type="HAMAP" id="MF_01161">
    <property type="entry name" value="tRNA_Ile_lys_synt"/>
    <property type="match status" value="1"/>
</dbReference>
<keyword evidence="6" id="KW-0963">Cytoplasm</keyword>
<evidence type="ECO:0000313" key="9">
    <source>
        <dbReference type="Proteomes" id="UP000018700"/>
    </source>
</evidence>
<keyword evidence="2 6" id="KW-0819">tRNA processing</keyword>
<reference evidence="8 9" key="1">
    <citation type="journal article" date="2013" name="PLoS ONE">
        <title>Bacterial endosymbiosis in a chordate host: long-term co-evolution and conservation of secondary metabolism.</title>
        <authorList>
            <person name="Kwan J.C."/>
            <person name="Schmidt E.W."/>
        </authorList>
    </citation>
    <scope>NUCLEOTIDE SEQUENCE [LARGE SCALE GENOMIC DNA]</scope>
    <source>
        <strain evidence="9">faulkneri L5</strain>
    </source>
</reference>
<proteinExistence type="inferred from homology"/>
<dbReference type="NCBIfam" id="TIGR02432">
    <property type="entry name" value="lysidine_TilS_N"/>
    <property type="match status" value="1"/>
</dbReference>
<comment type="catalytic activity">
    <reaction evidence="5 6">
        <text>cytidine(34) in tRNA(Ile2) + L-lysine + ATP = lysidine(34) in tRNA(Ile2) + AMP + diphosphate + H(+)</text>
        <dbReference type="Rhea" id="RHEA:43744"/>
        <dbReference type="Rhea" id="RHEA-COMP:10625"/>
        <dbReference type="Rhea" id="RHEA-COMP:10670"/>
        <dbReference type="ChEBI" id="CHEBI:15378"/>
        <dbReference type="ChEBI" id="CHEBI:30616"/>
        <dbReference type="ChEBI" id="CHEBI:32551"/>
        <dbReference type="ChEBI" id="CHEBI:33019"/>
        <dbReference type="ChEBI" id="CHEBI:82748"/>
        <dbReference type="ChEBI" id="CHEBI:83665"/>
        <dbReference type="ChEBI" id="CHEBI:456215"/>
        <dbReference type="EC" id="6.3.4.19"/>
    </reaction>
</comment>
<comment type="similarity">
    <text evidence="6">Belongs to the tRNA(Ile)-lysidine synthase family.</text>
</comment>
<comment type="domain">
    <text evidence="6">The N-terminal region contains the highly conserved SGGXDS motif, predicted to be a P-loop motif involved in ATP binding.</text>
</comment>
<keyword evidence="3 6" id="KW-0547">Nucleotide-binding</keyword>
<dbReference type="Proteomes" id="UP000018700">
    <property type="component" value="Chromosome"/>
</dbReference>
<dbReference type="HOGENOM" id="CLU_018869_3_2_5"/>
<evidence type="ECO:0000313" key="8">
    <source>
        <dbReference type="EMBL" id="AHC73516.1"/>
    </source>
</evidence>
<dbReference type="GO" id="GO:0005737">
    <property type="term" value="C:cytoplasm"/>
    <property type="evidence" value="ECO:0007669"/>
    <property type="project" value="UniProtKB-SubCell"/>
</dbReference>
<gene>
    <name evidence="6 8" type="primary">tilS</name>
    <name evidence="8" type="ORF">P856_289</name>
</gene>